<evidence type="ECO:0000256" key="1">
    <source>
        <dbReference type="SAM" id="MobiDB-lite"/>
    </source>
</evidence>
<proteinExistence type="predicted"/>
<feature type="region of interest" description="Disordered" evidence="1">
    <location>
        <begin position="52"/>
        <end position="88"/>
    </location>
</feature>
<feature type="compositionally biased region" description="Basic residues" evidence="1">
    <location>
        <begin position="61"/>
        <end position="74"/>
    </location>
</feature>
<feature type="region of interest" description="Disordered" evidence="1">
    <location>
        <begin position="381"/>
        <end position="408"/>
    </location>
</feature>
<dbReference type="Proteomes" id="UP000306584">
    <property type="component" value="Unassembled WGS sequence"/>
</dbReference>
<feature type="compositionally biased region" description="Polar residues" evidence="1">
    <location>
        <begin position="12"/>
        <end position="27"/>
    </location>
</feature>
<evidence type="ECO:0000313" key="3">
    <source>
        <dbReference type="Proteomes" id="UP000306584"/>
    </source>
</evidence>
<reference evidence="2 3" key="1">
    <citation type="submission" date="2018-10" db="EMBL/GenBank/DDBJ databases">
        <title>Fifty Aureobasidium pullulans genomes reveal a recombining polyextremotolerant generalist.</title>
        <authorList>
            <person name="Gostincar C."/>
            <person name="Turk M."/>
            <person name="Zajc J."/>
            <person name="Gunde-Cimerman N."/>
        </authorList>
    </citation>
    <scope>NUCLEOTIDE SEQUENCE [LARGE SCALE GENOMIC DNA]</scope>
    <source>
        <strain evidence="2 3">EXF-6604</strain>
    </source>
</reference>
<sequence>MSLRAGLRQALRISQSQKTSSSLGNNGLYNGKALNSCTGHAYVISRSFNKAAAGDTDGRSTHKASGKTTGKRTGKVTDKSKGRPPFEHVDHVSRFTKGLLPDGQDPVKMFKTHLKDGTLTKSLANSCLKTAIRQERFDDGLGEAAITWFWNEHDTYKFPDDTDMLDCMVRFLYREGKEDRIWEWVEKKSRKRENVGPTDRFAWRADTVRSLITAKAFASEDSLDSALETFFRAKSSTYSIPVAPASVQVAKLLMMPATRLSDQPSDVEFKIERPRWPNTSLELWEKFLKNIDAKRDVSEPFRVQLPLYKPDKPDPFPFLKYSRHLASHPSLVQKMLKRQSLVPWLARSRHAEALLRQEGHHEDAKFLEEFTQELDTKSEAFREKYNMRREGRRKKEEFGGLNDLPFKH</sequence>
<feature type="compositionally biased region" description="Basic and acidic residues" evidence="1">
    <location>
        <begin position="381"/>
        <end position="398"/>
    </location>
</feature>
<dbReference type="EMBL" id="QZBD01000203">
    <property type="protein sequence ID" value="THY24567.1"/>
    <property type="molecule type" value="Genomic_DNA"/>
</dbReference>
<organism evidence="2 3">
    <name type="scientific">Aureobasidium pullulans</name>
    <name type="common">Black yeast</name>
    <name type="synonym">Pullularia pullulans</name>
    <dbReference type="NCBI Taxonomy" id="5580"/>
    <lineage>
        <taxon>Eukaryota</taxon>
        <taxon>Fungi</taxon>
        <taxon>Dikarya</taxon>
        <taxon>Ascomycota</taxon>
        <taxon>Pezizomycotina</taxon>
        <taxon>Dothideomycetes</taxon>
        <taxon>Dothideomycetidae</taxon>
        <taxon>Dothideales</taxon>
        <taxon>Saccotheciaceae</taxon>
        <taxon>Aureobasidium</taxon>
    </lineage>
</organism>
<name>A0A4S9L622_AURPU</name>
<feature type="region of interest" description="Disordered" evidence="1">
    <location>
        <begin position="1"/>
        <end position="27"/>
    </location>
</feature>
<dbReference type="AlphaFoldDB" id="A0A4S9L622"/>
<feature type="compositionally biased region" description="Basic and acidic residues" evidence="1">
    <location>
        <begin position="75"/>
        <end position="88"/>
    </location>
</feature>
<gene>
    <name evidence="2" type="ORF">D6D01_05414</name>
</gene>
<comment type="caution">
    <text evidence="2">The sequence shown here is derived from an EMBL/GenBank/DDBJ whole genome shotgun (WGS) entry which is preliminary data.</text>
</comment>
<evidence type="ECO:0000313" key="2">
    <source>
        <dbReference type="EMBL" id="THY24567.1"/>
    </source>
</evidence>
<accession>A0A4S9L622</accession>
<protein>
    <submittedName>
        <fullName evidence="2">Uncharacterized protein</fullName>
    </submittedName>
</protein>